<feature type="transmembrane region" description="Helical" evidence="1">
    <location>
        <begin position="20"/>
        <end position="43"/>
    </location>
</feature>
<dbReference type="AlphaFoldDB" id="A0A1G5VQS6"/>
<feature type="transmembrane region" description="Helical" evidence="1">
    <location>
        <begin position="78"/>
        <end position="95"/>
    </location>
</feature>
<organism evidence="2 3">
    <name type="scientific">Algoriphagus alkaliphilus</name>
    <dbReference type="NCBI Taxonomy" id="279824"/>
    <lineage>
        <taxon>Bacteria</taxon>
        <taxon>Pseudomonadati</taxon>
        <taxon>Bacteroidota</taxon>
        <taxon>Cytophagia</taxon>
        <taxon>Cytophagales</taxon>
        <taxon>Cyclobacteriaceae</taxon>
        <taxon>Algoriphagus</taxon>
    </lineage>
</organism>
<feature type="transmembrane region" description="Helical" evidence="1">
    <location>
        <begin position="55"/>
        <end position="72"/>
    </location>
</feature>
<dbReference type="EMBL" id="FMXE01000004">
    <property type="protein sequence ID" value="SDA48209.1"/>
    <property type="molecule type" value="Genomic_DNA"/>
</dbReference>
<keyword evidence="1" id="KW-1133">Transmembrane helix</keyword>
<keyword evidence="1" id="KW-0812">Transmembrane</keyword>
<protein>
    <submittedName>
        <fullName evidence="2">Uncharacterized protein</fullName>
    </submittedName>
</protein>
<evidence type="ECO:0000313" key="3">
    <source>
        <dbReference type="Proteomes" id="UP000198756"/>
    </source>
</evidence>
<reference evidence="3" key="1">
    <citation type="submission" date="2016-10" db="EMBL/GenBank/DDBJ databases">
        <authorList>
            <person name="Varghese N."/>
            <person name="Submissions S."/>
        </authorList>
    </citation>
    <scope>NUCLEOTIDE SEQUENCE [LARGE SCALE GENOMIC DNA]</scope>
    <source>
        <strain evidence="3">DSM 22703</strain>
    </source>
</reference>
<gene>
    <name evidence="2" type="ORF">SAMN03080617_00641</name>
</gene>
<keyword evidence="3" id="KW-1185">Reference proteome</keyword>
<feature type="transmembrane region" description="Helical" evidence="1">
    <location>
        <begin position="102"/>
        <end position="121"/>
    </location>
</feature>
<dbReference type="Proteomes" id="UP000198756">
    <property type="component" value="Unassembled WGS sequence"/>
</dbReference>
<accession>A0A1G5VQS6</accession>
<name>A0A1G5VQS6_9BACT</name>
<dbReference type="STRING" id="279824.SAMN03080617_00641"/>
<keyword evidence="1" id="KW-0472">Membrane</keyword>
<proteinExistence type="predicted"/>
<dbReference type="OrthoDB" id="9811974at2"/>
<evidence type="ECO:0000256" key="1">
    <source>
        <dbReference type="SAM" id="Phobius"/>
    </source>
</evidence>
<evidence type="ECO:0000313" key="2">
    <source>
        <dbReference type="EMBL" id="SDA48209.1"/>
    </source>
</evidence>
<sequence>MLIGLVAGISGGWIRLGSPIIPLAEAGLNHGLLMVGEFLGSLISLERAMVMKKKIWLIIPLFTGLSGIFFLINLDQAGMGALLAGSFGLSVIMHFQTIRHPFFHSILLYLGAVCWFIGNFLA</sequence>